<keyword evidence="5" id="KW-0964">Secreted</keyword>
<dbReference type="InterPro" id="IPR036249">
    <property type="entry name" value="Thioredoxin-like_sf"/>
</dbReference>
<evidence type="ECO:0000256" key="2">
    <source>
        <dbReference type="ARBA" id="ARBA00004613"/>
    </source>
</evidence>
<keyword evidence="7" id="KW-0732">Signal</keyword>
<keyword evidence="8 11" id="KW-0560">Oxidoreductase</keyword>
<keyword evidence="6 11" id="KW-0575">Peroxidase</keyword>
<sequence>MDAATSLLITALAHAGSHVLQHSVMRDNPTASEDPSGRYSVCKSNNQTIFNFMIEQRNGSFIDLHSYRGQVLLIVNVATYCYYTAQYLDFNGLIDSYGGDRFTILAFPCNQFYLQEPGSNKEILDGLKYVRPGGGWEPHPKMTIFGKVDVNGENQHALYEFLKNQCPPTTQQLGKKEELMYSPMRVNDISWNFEKILVDKKGRPRYRFHPTAWKDGAVVRKYIDELLNEPL</sequence>
<evidence type="ECO:0000256" key="3">
    <source>
        <dbReference type="ARBA" id="ARBA00006926"/>
    </source>
</evidence>
<accession>A0A914WNU5</accession>
<dbReference type="Proteomes" id="UP000887566">
    <property type="component" value="Unplaced"/>
</dbReference>
<comment type="catalytic activity">
    <reaction evidence="1">
        <text>2 glutathione + H2O2 = glutathione disulfide + 2 H2O</text>
        <dbReference type="Rhea" id="RHEA:16833"/>
        <dbReference type="ChEBI" id="CHEBI:15377"/>
        <dbReference type="ChEBI" id="CHEBI:16240"/>
        <dbReference type="ChEBI" id="CHEBI:57925"/>
        <dbReference type="ChEBI" id="CHEBI:58297"/>
        <dbReference type="EC" id="1.11.1.9"/>
    </reaction>
</comment>
<dbReference type="GO" id="GO:0006979">
    <property type="term" value="P:response to oxidative stress"/>
    <property type="evidence" value="ECO:0007669"/>
    <property type="project" value="InterPro"/>
</dbReference>
<evidence type="ECO:0000256" key="7">
    <source>
        <dbReference type="ARBA" id="ARBA00022729"/>
    </source>
</evidence>
<feature type="active site" evidence="10">
    <location>
        <position position="81"/>
    </location>
</feature>
<dbReference type="PIRSF" id="PIRSF000303">
    <property type="entry name" value="Glutathion_perox"/>
    <property type="match status" value="1"/>
</dbReference>
<dbReference type="PRINTS" id="PR01011">
    <property type="entry name" value="GLUTPROXDASE"/>
</dbReference>
<dbReference type="FunFam" id="3.40.30.10:FF:000283">
    <property type="entry name" value="Glutathione peroxidase"/>
    <property type="match status" value="1"/>
</dbReference>
<keyword evidence="9" id="KW-0325">Glycoprotein</keyword>
<evidence type="ECO:0000256" key="11">
    <source>
        <dbReference type="RuleBase" id="RU000499"/>
    </source>
</evidence>
<dbReference type="WBParaSite" id="PSAMB.scaffold4748size13653.g25135.t1">
    <property type="protein sequence ID" value="PSAMB.scaffold4748size13653.g25135.t1"/>
    <property type="gene ID" value="PSAMB.scaffold4748size13653.g25135"/>
</dbReference>
<name>A0A914WNU5_9BILA</name>
<evidence type="ECO:0000256" key="1">
    <source>
        <dbReference type="ARBA" id="ARBA00000217"/>
    </source>
</evidence>
<evidence type="ECO:0000256" key="4">
    <source>
        <dbReference type="ARBA" id="ARBA00012310"/>
    </source>
</evidence>
<keyword evidence="12" id="KW-1185">Reference proteome</keyword>
<evidence type="ECO:0000256" key="6">
    <source>
        <dbReference type="ARBA" id="ARBA00022559"/>
    </source>
</evidence>
<dbReference type="GO" id="GO:0005576">
    <property type="term" value="C:extracellular region"/>
    <property type="evidence" value="ECO:0007669"/>
    <property type="project" value="UniProtKB-SubCell"/>
</dbReference>
<proteinExistence type="inferred from homology"/>
<dbReference type="Gene3D" id="3.40.30.10">
    <property type="entry name" value="Glutaredoxin"/>
    <property type="match status" value="1"/>
</dbReference>
<dbReference type="SUPFAM" id="SSF52833">
    <property type="entry name" value="Thioredoxin-like"/>
    <property type="match status" value="1"/>
</dbReference>
<evidence type="ECO:0000256" key="8">
    <source>
        <dbReference type="ARBA" id="ARBA00023002"/>
    </source>
</evidence>
<evidence type="ECO:0000256" key="10">
    <source>
        <dbReference type="PIRSR" id="PIRSR000303-1"/>
    </source>
</evidence>
<dbReference type="InterPro" id="IPR029760">
    <property type="entry name" value="GPX_CS"/>
</dbReference>
<comment type="subcellular location">
    <subcellularLocation>
        <location evidence="2">Secreted</location>
    </subcellularLocation>
</comment>
<dbReference type="GO" id="GO:0004602">
    <property type="term" value="F:glutathione peroxidase activity"/>
    <property type="evidence" value="ECO:0007669"/>
    <property type="project" value="UniProtKB-EC"/>
</dbReference>
<dbReference type="InterPro" id="IPR000889">
    <property type="entry name" value="Glutathione_peroxidase"/>
</dbReference>
<evidence type="ECO:0000256" key="9">
    <source>
        <dbReference type="ARBA" id="ARBA00023180"/>
    </source>
</evidence>
<evidence type="ECO:0000256" key="5">
    <source>
        <dbReference type="ARBA" id="ARBA00022525"/>
    </source>
</evidence>
<comment type="similarity">
    <text evidence="3 11">Belongs to the glutathione peroxidase family.</text>
</comment>
<evidence type="ECO:0000313" key="12">
    <source>
        <dbReference type="Proteomes" id="UP000887566"/>
    </source>
</evidence>
<organism evidence="12 13">
    <name type="scientific">Plectus sambesii</name>
    <dbReference type="NCBI Taxonomy" id="2011161"/>
    <lineage>
        <taxon>Eukaryota</taxon>
        <taxon>Metazoa</taxon>
        <taxon>Ecdysozoa</taxon>
        <taxon>Nematoda</taxon>
        <taxon>Chromadorea</taxon>
        <taxon>Plectida</taxon>
        <taxon>Plectina</taxon>
        <taxon>Plectoidea</taxon>
        <taxon>Plectidae</taxon>
        <taxon>Plectus</taxon>
    </lineage>
</organism>
<evidence type="ECO:0000313" key="13">
    <source>
        <dbReference type="WBParaSite" id="PSAMB.scaffold4748size13653.g25135.t1"/>
    </source>
</evidence>
<dbReference type="PANTHER" id="PTHR11592:SF88">
    <property type="entry name" value="GLUTATHIONE PEROXIDASE-RELATED"/>
    <property type="match status" value="1"/>
</dbReference>
<dbReference type="AlphaFoldDB" id="A0A914WNU5"/>
<reference evidence="13" key="1">
    <citation type="submission" date="2022-11" db="UniProtKB">
        <authorList>
            <consortium name="WormBaseParasite"/>
        </authorList>
    </citation>
    <scope>IDENTIFICATION</scope>
</reference>
<dbReference type="CDD" id="cd00340">
    <property type="entry name" value="GSH_Peroxidase"/>
    <property type="match status" value="1"/>
</dbReference>
<dbReference type="Pfam" id="PF00255">
    <property type="entry name" value="GSHPx"/>
    <property type="match status" value="1"/>
</dbReference>
<dbReference type="PROSITE" id="PS00763">
    <property type="entry name" value="GLUTATHIONE_PEROXID_2"/>
    <property type="match status" value="1"/>
</dbReference>
<dbReference type="PANTHER" id="PTHR11592">
    <property type="entry name" value="GLUTATHIONE PEROXIDASE"/>
    <property type="match status" value="1"/>
</dbReference>
<protein>
    <recommendedName>
        <fullName evidence="4 11">Glutathione peroxidase</fullName>
    </recommendedName>
</protein>
<dbReference type="PROSITE" id="PS51355">
    <property type="entry name" value="GLUTATHIONE_PEROXID_3"/>
    <property type="match status" value="1"/>
</dbReference>